<dbReference type="KEGG" id="pbf:CFX0092_A2233"/>
<sequence length="335" mass="35733">MNTIVERLQSRGARLKVVVPLALLAIFLVLLGSAAAQDDAIVPTFTIENVIVDGSVSILAQNFPANQDFVVTMGPIGTLGINGTPVAITNSGLLGAFAATYPIPANLVGARQIAVRLQSPQGYFSYNWFWNNLTEPAPIPIPTISIESVVPDETVTIRTHNFPAGMTFLVTMGHMGTLGINGTPVGTLYSGAGGSMTATFPIPVLLKGLERIAIRTQSNPFFSYNWFDNPVAPLPTPTFAICGVLRDDVVVIRTHPSFPPNRDFAVMMNFMGTLGIDGYVVGGFNSGPTGVVTATYTIPSGLRGLDQIQIRAEEVGGPFFSFNYFDNQTAVYCAP</sequence>
<name>A0A160T219_9CHLR</name>
<reference evidence="1" key="1">
    <citation type="submission" date="2016-01" db="EMBL/GenBank/DDBJ databases">
        <authorList>
            <person name="Mcilroy J.S."/>
            <person name="Karst M S."/>
            <person name="Albertsen M."/>
        </authorList>
    </citation>
    <scope>NUCLEOTIDE SEQUENCE</scope>
    <source>
        <strain evidence="1">Cfx-K</strain>
    </source>
</reference>
<protein>
    <submittedName>
        <fullName evidence="1">Uncharacterized protein</fullName>
    </submittedName>
</protein>
<organism evidence="1 2">
    <name type="scientific">Candidatus Promineifilum breve</name>
    <dbReference type="NCBI Taxonomy" id="1806508"/>
    <lineage>
        <taxon>Bacteria</taxon>
        <taxon>Bacillati</taxon>
        <taxon>Chloroflexota</taxon>
        <taxon>Ardenticatenia</taxon>
        <taxon>Candidatus Promineifilales</taxon>
        <taxon>Candidatus Promineifilaceae</taxon>
        <taxon>Candidatus Promineifilum</taxon>
    </lineage>
</organism>
<dbReference type="OrthoDB" id="159404at2"/>
<proteinExistence type="predicted"/>
<evidence type="ECO:0000313" key="2">
    <source>
        <dbReference type="Proteomes" id="UP000215027"/>
    </source>
</evidence>
<keyword evidence="2" id="KW-1185">Reference proteome</keyword>
<gene>
    <name evidence="1" type="ORF">CFX0092_A2233</name>
</gene>
<dbReference type="RefSeq" id="WP_095043504.1">
    <property type="nucleotide sequence ID" value="NZ_LN890655.1"/>
</dbReference>
<dbReference type="EMBL" id="LN890655">
    <property type="protein sequence ID" value="CUS04111.2"/>
    <property type="molecule type" value="Genomic_DNA"/>
</dbReference>
<evidence type="ECO:0000313" key="1">
    <source>
        <dbReference type="EMBL" id="CUS04111.2"/>
    </source>
</evidence>
<dbReference type="AlphaFoldDB" id="A0A160T219"/>
<dbReference type="Proteomes" id="UP000215027">
    <property type="component" value="Chromosome I"/>
</dbReference>
<accession>A0A160T219</accession>